<dbReference type="NCBIfam" id="TIGR00762">
    <property type="entry name" value="DegV"/>
    <property type="match status" value="1"/>
</dbReference>
<evidence type="ECO:0000256" key="1">
    <source>
        <dbReference type="ARBA" id="ARBA00023121"/>
    </source>
</evidence>
<dbReference type="RefSeq" id="WP_035167781.1">
    <property type="nucleotide sequence ID" value="NZ_CP018906.1"/>
</dbReference>
<dbReference type="InterPro" id="IPR043168">
    <property type="entry name" value="DegV_C"/>
</dbReference>
<protein>
    <submittedName>
        <fullName evidence="2">Fatty acid-binding protein DegV</fullName>
    </submittedName>
</protein>
<sequence>MANIRIVTDSAASLSQSSIRNHDIKIIDLPIIINGKLYGSVKNISSDKFLHLLSNCSSSPALGGADVSELANLYDELGSDGSQIISIHLSSTLSPTYYTAQDAAKISSSDVTVVDSMATSGGLAYQVTKAAECIKRGRTVKEILTKLSHTRTKTRTFFSVSDNNQLISKNIISKLRGAIESKLKTSYIFQFVDNNFDLITRSQAGCCIEDFWNEQLLKMHDENIVKLTVLHAGEEKWASLIKKMLEKEFPFVPIEVRITKPEMASYMGLRSTGLTYLLG</sequence>
<gene>
    <name evidence="2" type="ORF">PL11_004995</name>
</gene>
<dbReference type="GO" id="GO:0008289">
    <property type="term" value="F:lipid binding"/>
    <property type="evidence" value="ECO:0007669"/>
    <property type="project" value="UniProtKB-KW"/>
</dbReference>
<dbReference type="KEGG" id="lcu:PL11_004995"/>
<evidence type="ECO:0000313" key="2">
    <source>
        <dbReference type="EMBL" id="AQW21329.1"/>
    </source>
</evidence>
<dbReference type="PANTHER" id="PTHR33434:SF8">
    <property type="entry name" value="DEGV DOMAIN-CONTAINING PROTEIN SPR1019"/>
    <property type="match status" value="1"/>
</dbReference>
<keyword evidence="1" id="KW-0446">Lipid-binding</keyword>
<dbReference type="eggNOG" id="COG1307">
    <property type="taxonomic scope" value="Bacteria"/>
</dbReference>
<accession>A0A1S6QIB1</accession>
<keyword evidence="3" id="KW-1185">Reference proteome</keyword>
<dbReference type="PANTHER" id="PTHR33434">
    <property type="entry name" value="DEGV DOMAIN-CONTAINING PROTEIN DR_1986-RELATED"/>
    <property type="match status" value="1"/>
</dbReference>
<evidence type="ECO:0000313" key="3">
    <source>
        <dbReference type="Proteomes" id="UP000030361"/>
    </source>
</evidence>
<organism evidence="2 3">
    <name type="scientific">Lentilactobacillus curieae</name>
    <dbReference type="NCBI Taxonomy" id="1138822"/>
    <lineage>
        <taxon>Bacteria</taxon>
        <taxon>Bacillati</taxon>
        <taxon>Bacillota</taxon>
        <taxon>Bacilli</taxon>
        <taxon>Lactobacillales</taxon>
        <taxon>Lactobacillaceae</taxon>
        <taxon>Lentilactobacillus</taxon>
    </lineage>
</organism>
<dbReference type="Gene3D" id="3.30.1180.10">
    <property type="match status" value="1"/>
</dbReference>
<dbReference type="InterPro" id="IPR050270">
    <property type="entry name" value="DegV_domain_contain"/>
</dbReference>
<reference evidence="2 3" key="1">
    <citation type="journal article" date="2015" name="Genome Announc.">
        <title>Genome Sequence of Lactobacillus curieae CCTCC M 2011381T, a Novel Producer of Gamma-aminobutyric Acid.</title>
        <authorList>
            <person name="Wang Y."/>
            <person name="Wang Y."/>
            <person name="Lang C."/>
            <person name="Wei D."/>
            <person name="Xu P."/>
            <person name="Xie J."/>
        </authorList>
    </citation>
    <scope>NUCLEOTIDE SEQUENCE [LARGE SCALE GENOMIC DNA]</scope>
    <source>
        <strain evidence="2 3">CCTCC M 2011381</strain>
    </source>
</reference>
<proteinExistence type="predicted"/>
<dbReference type="Proteomes" id="UP000030361">
    <property type="component" value="Chromosome"/>
</dbReference>
<dbReference type="SUPFAM" id="SSF82549">
    <property type="entry name" value="DAK1/DegV-like"/>
    <property type="match status" value="1"/>
</dbReference>
<dbReference type="AlphaFoldDB" id="A0A1S6QIB1"/>
<dbReference type="InterPro" id="IPR003797">
    <property type="entry name" value="DegV"/>
</dbReference>
<dbReference type="Pfam" id="PF02645">
    <property type="entry name" value="DegV"/>
    <property type="match status" value="1"/>
</dbReference>
<dbReference type="PROSITE" id="PS51482">
    <property type="entry name" value="DEGV"/>
    <property type="match status" value="1"/>
</dbReference>
<name>A0A1S6QIB1_9LACO</name>
<dbReference type="EMBL" id="CP018906">
    <property type="protein sequence ID" value="AQW21329.1"/>
    <property type="molecule type" value="Genomic_DNA"/>
</dbReference>
<dbReference type="Gene3D" id="3.40.50.10170">
    <property type="match status" value="1"/>
</dbReference>